<dbReference type="EMBL" id="UAPQ01000001">
    <property type="protein sequence ID" value="SPT52469.1"/>
    <property type="molecule type" value="Genomic_DNA"/>
</dbReference>
<evidence type="ECO:0000313" key="7">
    <source>
        <dbReference type="EMBL" id="SPT52469.1"/>
    </source>
</evidence>
<dbReference type="Gene3D" id="2.40.50.140">
    <property type="entry name" value="Nucleic acid-binding proteins"/>
    <property type="match status" value="1"/>
</dbReference>
<proteinExistence type="predicted"/>
<keyword evidence="4 5" id="KW-0472">Membrane</keyword>
<evidence type="ECO:0000256" key="2">
    <source>
        <dbReference type="ARBA" id="ARBA00022692"/>
    </source>
</evidence>
<keyword evidence="2 5" id="KW-0812">Transmembrane</keyword>
<evidence type="ECO:0000259" key="6">
    <source>
        <dbReference type="Pfam" id="PF01957"/>
    </source>
</evidence>
<evidence type="ECO:0000256" key="5">
    <source>
        <dbReference type="SAM" id="Phobius"/>
    </source>
</evidence>
<dbReference type="PANTHER" id="PTHR33507">
    <property type="entry name" value="INNER MEMBRANE PROTEIN YBBJ"/>
    <property type="match status" value="1"/>
</dbReference>
<comment type="caution">
    <text evidence="7">The sequence shown here is derived from an EMBL/GenBank/DDBJ whole genome shotgun (WGS) entry which is preliminary data.</text>
</comment>
<dbReference type="RefSeq" id="WP_111835473.1">
    <property type="nucleotide sequence ID" value="NZ_UAPQ01000001.1"/>
</dbReference>
<organism evidence="7 8">
    <name type="scientific">Actinomyces bovis</name>
    <dbReference type="NCBI Taxonomy" id="1658"/>
    <lineage>
        <taxon>Bacteria</taxon>
        <taxon>Bacillati</taxon>
        <taxon>Actinomycetota</taxon>
        <taxon>Actinomycetes</taxon>
        <taxon>Actinomycetales</taxon>
        <taxon>Actinomycetaceae</taxon>
        <taxon>Actinomyces</taxon>
    </lineage>
</organism>
<keyword evidence="8" id="KW-1185">Reference proteome</keyword>
<dbReference type="InterPro" id="IPR012340">
    <property type="entry name" value="NA-bd_OB-fold"/>
</dbReference>
<evidence type="ECO:0000256" key="4">
    <source>
        <dbReference type="ARBA" id="ARBA00023136"/>
    </source>
</evidence>
<evidence type="ECO:0000256" key="1">
    <source>
        <dbReference type="ARBA" id="ARBA00004141"/>
    </source>
</evidence>
<feature type="transmembrane region" description="Helical" evidence="5">
    <location>
        <begin position="44"/>
        <end position="63"/>
    </location>
</feature>
<keyword evidence="3 5" id="KW-1133">Transmembrane helix</keyword>
<gene>
    <name evidence="7" type="ORF">NCTC11535_00118</name>
</gene>
<dbReference type="Pfam" id="PF01957">
    <property type="entry name" value="NfeD"/>
    <property type="match status" value="1"/>
</dbReference>
<dbReference type="InterPro" id="IPR002810">
    <property type="entry name" value="NfeD-like_C"/>
</dbReference>
<sequence length="159" mass="16153">MAWLLWLGGALLLAVVETLTVDFTFLMLAGGALGGALTALLGGPFWLQVLVSVVIATLLLIAVRPWARRRIQATAPDMKTNAEALVGRAATALTAVDARGGRVQISGAEWSARLAPAAVGSTPSVSPGSEMQVVAIEGATAVVAPKMPNLAGAQAPQGC</sequence>
<evidence type="ECO:0000313" key="8">
    <source>
        <dbReference type="Proteomes" id="UP000250006"/>
    </source>
</evidence>
<reference evidence="7 8" key="1">
    <citation type="submission" date="2018-06" db="EMBL/GenBank/DDBJ databases">
        <authorList>
            <consortium name="Pathogen Informatics"/>
            <person name="Doyle S."/>
        </authorList>
    </citation>
    <scope>NUCLEOTIDE SEQUENCE [LARGE SCALE GENOMIC DNA]</scope>
    <source>
        <strain evidence="7 8">NCTC11535</strain>
    </source>
</reference>
<evidence type="ECO:0000256" key="3">
    <source>
        <dbReference type="ARBA" id="ARBA00022989"/>
    </source>
</evidence>
<accession>A0ABY1VK43</accession>
<dbReference type="PANTHER" id="PTHR33507:SF3">
    <property type="entry name" value="INNER MEMBRANE PROTEIN YBBJ"/>
    <property type="match status" value="1"/>
</dbReference>
<name>A0ABY1VK43_9ACTO</name>
<feature type="domain" description="NfeD-like C-terminal" evidence="6">
    <location>
        <begin position="82"/>
        <end position="145"/>
    </location>
</feature>
<dbReference type="InterPro" id="IPR052165">
    <property type="entry name" value="Membrane_assoc_protease"/>
</dbReference>
<protein>
    <submittedName>
        <fullName evidence="7">NfeD-like C-terminal, partner-binding</fullName>
    </submittedName>
</protein>
<dbReference type="Proteomes" id="UP000250006">
    <property type="component" value="Unassembled WGS sequence"/>
</dbReference>
<comment type="subcellular location">
    <subcellularLocation>
        <location evidence="1">Membrane</location>
        <topology evidence="1">Multi-pass membrane protein</topology>
    </subcellularLocation>
</comment>